<evidence type="ECO:0000313" key="1">
    <source>
        <dbReference type="EMBL" id="MCG7949121.1"/>
    </source>
</evidence>
<name>A0A9E4N7Y9_9GAMM</name>
<gene>
    <name evidence="1" type="ORF">JAZ07_22520</name>
</gene>
<protein>
    <submittedName>
        <fullName evidence="1">Uncharacterized protein</fullName>
    </submittedName>
</protein>
<evidence type="ECO:0000313" key="2">
    <source>
        <dbReference type="Proteomes" id="UP000886667"/>
    </source>
</evidence>
<dbReference type="AlphaFoldDB" id="A0A9E4N7Y9"/>
<dbReference type="Proteomes" id="UP000886667">
    <property type="component" value="Unassembled WGS sequence"/>
</dbReference>
<reference evidence="1" key="1">
    <citation type="journal article" date="2021" name="Proc. Natl. Acad. Sci. U.S.A.">
        <title>Global biogeography of chemosynthetic symbionts reveals both localized and globally distributed symbiont groups. .</title>
        <authorList>
            <person name="Osvatic J.T."/>
            <person name="Wilkins L.G.E."/>
            <person name="Leibrecht L."/>
            <person name="Leray M."/>
            <person name="Zauner S."/>
            <person name="Polzin J."/>
            <person name="Camacho Y."/>
            <person name="Gros O."/>
            <person name="van Gils J.A."/>
            <person name="Eisen J.A."/>
            <person name="Petersen J.M."/>
            <person name="Yuen B."/>
        </authorList>
    </citation>
    <scope>NUCLEOTIDE SEQUENCE</scope>
    <source>
        <strain evidence="1">MAGclacostrist064TRANS</strain>
    </source>
</reference>
<organism evidence="1 2">
    <name type="scientific">Candidatus Thiodiazotropha taylori</name>
    <dbReference type="NCBI Taxonomy" id="2792791"/>
    <lineage>
        <taxon>Bacteria</taxon>
        <taxon>Pseudomonadati</taxon>
        <taxon>Pseudomonadota</taxon>
        <taxon>Gammaproteobacteria</taxon>
        <taxon>Chromatiales</taxon>
        <taxon>Sedimenticolaceae</taxon>
        <taxon>Candidatus Thiodiazotropha</taxon>
    </lineage>
</organism>
<proteinExistence type="predicted"/>
<comment type="caution">
    <text evidence="1">The sequence shown here is derived from an EMBL/GenBank/DDBJ whole genome shotgun (WGS) entry which is preliminary data.</text>
</comment>
<dbReference type="EMBL" id="JAEPCM010000851">
    <property type="protein sequence ID" value="MCG7949121.1"/>
    <property type="molecule type" value="Genomic_DNA"/>
</dbReference>
<sequence length="213" mass="24109">MGQLSSTQIDSQIAKLNEAITAREAEHKDLAFQYAETADEQLKERMVDVRKTIDYYKDEIDSLKVAREAALSREAEDHSQEVAADHKKQVARLKELLDKRVAVAKKLDKRFSDLGKTMDEFRSISLECHASNKGLINNTYDLVSKRMFHSPPQVFGWRNAIFAADITELAAPNYSKRFNNATYQDVTIADGVAKQHEMLGAQKLITEESDDAE</sequence>
<accession>A0A9E4N7Y9</accession>